<dbReference type="InterPro" id="IPR036397">
    <property type="entry name" value="RNaseH_sf"/>
</dbReference>
<dbReference type="Proteomes" id="UP000792457">
    <property type="component" value="Unassembled WGS sequence"/>
</dbReference>
<dbReference type="EMBL" id="KZ308790">
    <property type="protein sequence ID" value="KAG8234225.1"/>
    <property type="molecule type" value="Genomic_DNA"/>
</dbReference>
<sequence length="107" mass="12660">MPWSEGEVTVTVNSRRYCAVLENFLRQKIEEYAEEHNLEDFWFRWSCRPHCTSSGRNFEDVPVPSGLFTLLWPPRSPHLSLRGSKYLKDKVSNRHPRSLDRLKEAIQ</sequence>
<protein>
    <submittedName>
        <fullName evidence="1">Uncharacterized protein</fullName>
    </submittedName>
</protein>
<reference evidence="1" key="2">
    <citation type="submission" date="2017-10" db="EMBL/GenBank/DDBJ databases">
        <title>Ladona fulva Genome sequencing and assembly.</title>
        <authorList>
            <person name="Murali S."/>
            <person name="Richards S."/>
            <person name="Bandaranaike D."/>
            <person name="Bellair M."/>
            <person name="Blankenburg K."/>
            <person name="Chao H."/>
            <person name="Dinh H."/>
            <person name="Doddapaneni H."/>
            <person name="Dugan-Rocha S."/>
            <person name="Elkadiri S."/>
            <person name="Gnanaolivu R."/>
            <person name="Hernandez B."/>
            <person name="Skinner E."/>
            <person name="Javaid M."/>
            <person name="Lee S."/>
            <person name="Li M."/>
            <person name="Ming W."/>
            <person name="Munidasa M."/>
            <person name="Muniz J."/>
            <person name="Nguyen L."/>
            <person name="Hughes D."/>
            <person name="Osuji N."/>
            <person name="Pu L.-L."/>
            <person name="Puazo M."/>
            <person name="Qu C."/>
            <person name="Quiroz J."/>
            <person name="Raj R."/>
            <person name="Weissenberger G."/>
            <person name="Xin Y."/>
            <person name="Zou X."/>
            <person name="Han Y."/>
            <person name="Worley K."/>
            <person name="Muzny D."/>
            <person name="Gibbs R."/>
        </authorList>
    </citation>
    <scope>NUCLEOTIDE SEQUENCE</scope>
    <source>
        <strain evidence="1">Sampled in the wild</strain>
    </source>
</reference>
<dbReference type="AlphaFoldDB" id="A0A8K0KIC7"/>
<evidence type="ECO:0000313" key="1">
    <source>
        <dbReference type="EMBL" id="KAG8234225.1"/>
    </source>
</evidence>
<dbReference type="GO" id="GO:0003676">
    <property type="term" value="F:nucleic acid binding"/>
    <property type="evidence" value="ECO:0007669"/>
    <property type="project" value="InterPro"/>
</dbReference>
<proteinExistence type="predicted"/>
<accession>A0A8K0KIC7</accession>
<organism evidence="1 2">
    <name type="scientific">Ladona fulva</name>
    <name type="common">Scarce chaser dragonfly</name>
    <name type="synonym">Libellula fulva</name>
    <dbReference type="NCBI Taxonomy" id="123851"/>
    <lineage>
        <taxon>Eukaryota</taxon>
        <taxon>Metazoa</taxon>
        <taxon>Ecdysozoa</taxon>
        <taxon>Arthropoda</taxon>
        <taxon>Hexapoda</taxon>
        <taxon>Insecta</taxon>
        <taxon>Pterygota</taxon>
        <taxon>Palaeoptera</taxon>
        <taxon>Odonata</taxon>
        <taxon>Epiprocta</taxon>
        <taxon>Anisoptera</taxon>
        <taxon>Libelluloidea</taxon>
        <taxon>Libellulidae</taxon>
        <taxon>Ladona</taxon>
    </lineage>
</organism>
<reference evidence="1" key="1">
    <citation type="submission" date="2013-04" db="EMBL/GenBank/DDBJ databases">
        <authorList>
            <person name="Qu J."/>
            <person name="Murali S.C."/>
            <person name="Bandaranaike D."/>
            <person name="Bellair M."/>
            <person name="Blankenburg K."/>
            <person name="Chao H."/>
            <person name="Dinh H."/>
            <person name="Doddapaneni H."/>
            <person name="Downs B."/>
            <person name="Dugan-Rocha S."/>
            <person name="Elkadiri S."/>
            <person name="Gnanaolivu R.D."/>
            <person name="Hernandez B."/>
            <person name="Javaid M."/>
            <person name="Jayaseelan J.C."/>
            <person name="Lee S."/>
            <person name="Li M."/>
            <person name="Ming W."/>
            <person name="Munidasa M."/>
            <person name="Muniz J."/>
            <person name="Nguyen L."/>
            <person name="Ongeri F."/>
            <person name="Osuji N."/>
            <person name="Pu L.-L."/>
            <person name="Puazo M."/>
            <person name="Qu C."/>
            <person name="Quiroz J."/>
            <person name="Raj R."/>
            <person name="Weissenberger G."/>
            <person name="Xin Y."/>
            <person name="Zou X."/>
            <person name="Han Y."/>
            <person name="Richards S."/>
            <person name="Worley K."/>
            <person name="Muzny D."/>
            <person name="Gibbs R."/>
        </authorList>
    </citation>
    <scope>NUCLEOTIDE SEQUENCE</scope>
    <source>
        <strain evidence="1">Sampled in the wild</strain>
    </source>
</reference>
<keyword evidence="2" id="KW-1185">Reference proteome</keyword>
<comment type="caution">
    <text evidence="1">The sequence shown here is derived from an EMBL/GenBank/DDBJ whole genome shotgun (WGS) entry which is preliminary data.</text>
</comment>
<gene>
    <name evidence="1" type="ORF">J437_LFUL011688</name>
</gene>
<name>A0A8K0KIC7_LADFU</name>
<evidence type="ECO:0000313" key="2">
    <source>
        <dbReference type="Proteomes" id="UP000792457"/>
    </source>
</evidence>
<dbReference type="Gene3D" id="3.30.420.10">
    <property type="entry name" value="Ribonuclease H-like superfamily/Ribonuclease H"/>
    <property type="match status" value="1"/>
</dbReference>